<comment type="caution">
    <text evidence="2">The sequence shown here is derived from an EMBL/GenBank/DDBJ whole genome shotgun (WGS) entry which is preliminary data.</text>
</comment>
<evidence type="ECO:0000256" key="1">
    <source>
        <dbReference type="SAM" id="SignalP"/>
    </source>
</evidence>
<dbReference type="AlphaFoldDB" id="W2C2F0"/>
<organism evidence="2 3">
    <name type="scientific">Tannerella sp. oral taxon BU063 isolate Cell 2</name>
    <dbReference type="NCBI Taxonomy" id="1411148"/>
    <lineage>
        <taxon>Bacteria</taxon>
        <taxon>Pseudomonadati</taxon>
        <taxon>Bacteroidota</taxon>
        <taxon>Bacteroidia</taxon>
        <taxon>Bacteroidales</taxon>
        <taxon>Tannerellaceae</taxon>
        <taxon>Tannerella</taxon>
    </lineage>
</organism>
<evidence type="ECO:0000313" key="2">
    <source>
        <dbReference type="EMBL" id="ETK01360.1"/>
    </source>
</evidence>
<dbReference type="EMBL" id="AYUF01000485">
    <property type="protein sequence ID" value="ETK01360.1"/>
    <property type="molecule type" value="Genomic_DNA"/>
</dbReference>
<evidence type="ECO:0000313" key="3">
    <source>
        <dbReference type="Proteomes" id="UP000018837"/>
    </source>
</evidence>
<sequence length="153" mass="16842">MKKLNRKLIHGTNWALAGLLSLLGFSSCGNQVEEYGTPHADFKVTGRVTDEAGEPLSGIRVVQTNLKSDFPSPYDTVYSSPDGSYRYRYYAGYAPDSLKFTLKFEDPTKRPDYESDSVTVGFAKGDLKGADGSWFLGAAEKVIDVKLKAKKKS</sequence>
<accession>W2C2F0</accession>
<name>W2C2F0_9BACT</name>
<dbReference type="PATRIC" id="fig|1411148.3.peg.1642"/>
<evidence type="ECO:0008006" key="4">
    <source>
        <dbReference type="Google" id="ProtNLM"/>
    </source>
</evidence>
<dbReference type="NCBIfam" id="TIGR04134">
    <property type="entry name" value="lipo_with_rSAM"/>
    <property type="match status" value="1"/>
</dbReference>
<keyword evidence="1" id="KW-0732">Signal</keyword>
<feature type="chain" id="PRO_5004812454" description="Lipoprotein" evidence="1">
    <location>
        <begin position="18"/>
        <end position="153"/>
    </location>
</feature>
<dbReference type="Proteomes" id="UP000018837">
    <property type="component" value="Unassembled WGS sequence"/>
</dbReference>
<protein>
    <recommendedName>
        <fullName evidence="4">Lipoprotein</fullName>
    </recommendedName>
</protein>
<proteinExistence type="predicted"/>
<dbReference type="InterPro" id="IPR026403">
    <property type="entry name" value="Lipo_with_rSAM"/>
</dbReference>
<dbReference type="PROSITE" id="PS51257">
    <property type="entry name" value="PROKAR_LIPOPROTEIN"/>
    <property type="match status" value="1"/>
</dbReference>
<feature type="signal peptide" evidence="1">
    <location>
        <begin position="1"/>
        <end position="17"/>
    </location>
</feature>
<reference evidence="2 3" key="1">
    <citation type="submission" date="2013-11" db="EMBL/GenBank/DDBJ databases">
        <title>Single cell genomics of uncultured Tannerella BU063 (oral taxon 286).</title>
        <authorList>
            <person name="Beall C.J."/>
            <person name="Campbell A.G."/>
            <person name="Griffen A.L."/>
            <person name="Podar M."/>
            <person name="Leys E.J."/>
        </authorList>
    </citation>
    <scope>NUCLEOTIDE SEQUENCE [LARGE SCALE GENOMIC DNA]</scope>
    <source>
        <strain evidence="2">Cell 2</strain>
    </source>
</reference>
<dbReference type="SUPFAM" id="SSF49464">
    <property type="entry name" value="Carboxypeptidase regulatory domain-like"/>
    <property type="match status" value="1"/>
</dbReference>
<gene>
    <name evidence="2" type="ORF">N425_10195</name>
</gene>
<dbReference type="InterPro" id="IPR008969">
    <property type="entry name" value="CarboxyPept-like_regulatory"/>
</dbReference>